<gene>
    <name evidence="2" type="ORF">L9F63_022583</name>
</gene>
<dbReference type="PANTHER" id="PTHR28603">
    <property type="entry name" value="TRANSMEMBRANE PROTEIN 243"/>
    <property type="match status" value="1"/>
</dbReference>
<dbReference type="AlphaFoldDB" id="A0AAD8EAX5"/>
<evidence type="ECO:0000256" key="1">
    <source>
        <dbReference type="SAM" id="Phobius"/>
    </source>
</evidence>
<sequence length="90" mass="10257">GRFINIIVGFITVFIVIFTLLSAFILDKNSRKGLNITLALVIVMICASHLILICWYRQGDVDPKFKKLIFYNAVCITFLCICANVYFFGE</sequence>
<protein>
    <recommendedName>
        <fullName evidence="4">Transmembrane protein 243</fullName>
    </recommendedName>
</protein>
<keyword evidence="1" id="KW-0472">Membrane</keyword>
<evidence type="ECO:0000313" key="2">
    <source>
        <dbReference type="EMBL" id="KAJ9583077.1"/>
    </source>
</evidence>
<dbReference type="EMBL" id="JASPKZ010007679">
    <property type="protein sequence ID" value="KAJ9583077.1"/>
    <property type="molecule type" value="Genomic_DNA"/>
</dbReference>
<evidence type="ECO:0008006" key="4">
    <source>
        <dbReference type="Google" id="ProtNLM"/>
    </source>
</evidence>
<accession>A0AAD8EAX5</accession>
<feature type="transmembrane region" description="Helical" evidence="1">
    <location>
        <begin position="7"/>
        <end position="26"/>
    </location>
</feature>
<feature type="transmembrane region" description="Helical" evidence="1">
    <location>
        <begin position="38"/>
        <end position="56"/>
    </location>
</feature>
<name>A0AAD8EAX5_DIPPU</name>
<comment type="caution">
    <text evidence="2">The sequence shown here is derived from an EMBL/GenBank/DDBJ whole genome shotgun (WGS) entry which is preliminary data.</text>
</comment>
<keyword evidence="1" id="KW-0812">Transmembrane</keyword>
<proteinExistence type="predicted"/>
<evidence type="ECO:0000313" key="3">
    <source>
        <dbReference type="Proteomes" id="UP001233999"/>
    </source>
</evidence>
<feature type="non-terminal residue" evidence="2">
    <location>
        <position position="90"/>
    </location>
</feature>
<dbReference type="Proteomes" id="UP001233999">
    <property type="component" value="Unassembled WGS sequence"/>
</dbReference>
<dbReference type="Pfam" id="PF10856">
    <property type="entry name" value="DUF2678"/>
    <property type="match status" value="1"/>
</dbReference>
<keyword evidence="1" id="KW-1133">Transmembrane helix</keyword>
<organism evidence="2 3">
    <name type="scientific">Diploptera punctata</name>
    <name type="common">Pacific beetle cockroach</name>
    <dbReference type="NCBI Taxonomy" id="6984"/>
    <lineage>
        <taxon>Eukaryota</taxon>
        <taxon>Metazoa</taxon>
        <taxon>Ecdysozoa</taxon>
        <taxon>Arthropoda</taxon>
        <taxon>Hexapoda</taxon>
        <taxon>Insecta</taxon>
        <taxon>Pterygota</taxon>
        <taxon>Neoptera</taxon>
        <taxon>Polyneoptera</taxon>
        <taxon>Dictyoptera</taxon>
        <taxon>Blattodea</taxon>
        <taxon>Blaberoidea</taxon>
        <taxon>Blaberidae</taxon>
        <taxon>Diplopterinae</taxon>
        <taxon>Diploptera</taxon>
    </lineage>
</organism>
<dbReference type="PANTHER" id="PTHR28603:SF1">
    <property type="entry name" value="TRANSMEMBRANE PROTEIN 243"/>
    <property type="match status" value="1"/>
</dbReference>
<keyword evidence="3" id="KW-1185">Reference proteome</keyword>
<dbReference type="InterPro" id="IPR022564">
    <property type="entry name" value="DUF2678"/>
</dbReference>
<reference evidence="2" key="1">
    <citation type="journal article" date="2023" name="IScience">
        <title>Live-bearing cockroach genome reveals convergent evolutionary mechanisms linked to viviparity in insects and beyond.</title>
        <authorList>
            <person name="Fouks B."/>
            <person name="Harrison M.C."/>
            <person name="Mikhailova A.A."/>
            <person name="Marchal E."/>
            <person name="English S."/>
            <person name="Carruthers M."/>
            <person name="Jennings E.C."/>
            <person name="Chiamaka E.L."/>
            <person name="Frigard R.A."/>
            <person name="Pippel M."/>
            <person name="Attardo G.M."/>
            <person name="Benoit J.B."/>
            <person name="Bornberg-Bauer E."/>
            <person name="Tobe S.S."/>
        </authorList>
    </citation>
    <scope>NUCLEOTIDE SEQUENCE</scope>
    <source>
        <strain evidence="2">Stay&amp;Tobe</strain>
    </source>
</reference>
<reference evidence="2" key="2">
    <citation type="submission" date="2023-05" db="EMBL/GenBank/DDBJ databases">
        <authorList>
            <person name="Fouks B."/>
        </authorList>
    </citation>
    <scope>NUCLEOTIDE SEQUENCE</scope>
    <source>
        <strain evidence="2">Stay&amp;Tobe</strain>
        <tissue evidence="2">Testes</tissue>
    </source>
</reference>
<feature type="transmembrane region" description="Helical" evidence="1">
    <location>
        <begin position="68"/>
        <end position="88"/>
    </location>
</feature>